<dbReference type="AlphaFoldDB" id="A0A9D9HPM5"/>
<organism evidence="2 3">
    <name type="scientific">Candidatus Gallitreponema excrementavium</name>
    <dbReference type="NCBI Taxonomy" id="2840840"/>
    <lineage>
        <taxon>Bacteria</taxon>
        <taxon>Pseudomonadati</taxon>
        <taxon>Spirochaetota</taxon>
        <taxon>Spirochaetia</taxon>
        <taxon>Spirochaetales</taxon>
        <taxon>Candidatus Gallitreponema</taxon>
    </lineage>
</organism>
<feature type="compositionally biased region" description="Basic and acidic residues" evidence="1">
    <location>
        <begin position="699"/>
        <end position="708"/>
    </location>
</feature>
<dbReference type="PANTHER" id="PTHR30217:SF10">
    <property type="entry name" value="23S RRNA 5-HYDROXYCYTIDINE C2501 SYNTHASE"/>
    <property type="match status" value="1"/>
</dbReference>
<evidence type="ECO:0000256" key="1">
    <source>
        <dbReference type="SAM" id="MobiDB-lite"/>
    </source>
</evidence>
<proteinExistence type="predicted"/>
<gene>
    <name evidence="2" type="ORF">IAA81_06675</name>
</gene>
<name>A0A9D9HPM5_9SPIR</name>
<feature type="compositionally biased region" description="Basic residues" evidence="1">
    <location>
        <begin position="715"/>
        <end position="728"/>
    </location>
</feature>
<evidence type="ECO:0000313" key="2">
    <source>
        <dbReference type="EMBL" id="MBO8457897.1"/>
    </source>
</evidence>
<dbReference type="InterPro" id="IPR051454">
    <property type="entry name" value="RNA/ubiquinone_mod_enzymes"/>
</dbReference>
<feature type="region of interest" description="Disordered" evidence="1">
    <location>
        <begin position="692"/>
        <end position="728"/>
    </location>
</feature>
<reference evidence="2" key="1">
    <citation type="submission" date="2020-10" db="EMBL/GenBank/DDBJ databases">
        <authorList>
            <person name="Gilroy R."/>
        </authorList>
    </citation>
    <scope>NUCLEOTIDE SEQUENCE</scope>
    <source>
        <strain evidence="2">10532</strain>
    </source>
</reference>
<evidence type="ECO:0000313" key="3">
    <source>
        <dbReference type="Proteomes" id="UP000823638"/>
    </source>
</evidence>
<dbReference type="PANTHER" id="PTHR30217">
    <property type="entry name" value="PEPTIDASE U32 FAMILY"/>
    <property type="match status" value="1"/>
</dbReference>
<sequence>MAELLAPAGTIEALDAAFGEGADAVYLGLKFFNARMRTANFAWNQFEAAVYAAHKRNKKIFVTVNTVLEERETERMYRFLAYLNSVKPDGIIVQDLGVARMAETHFPELRLHGSTQMNISSARGANLLSKEGFKRVVLSRELSLPEIKAVKASTNIELEVFVHGALCVSESGLCLFSSYLGGKSANRGICAQACRRLYSAKSDSELQEGYFFSPHDLQLIEKIPDLIEAGISSFKIEGRMKSAEYVGTVVAAYRYLMDNYQNDKKGAIASAKRILANDFAREKTLYWYTNDDGSEPDSKYFLNPKQAGGTGIFLGKITSVKRDKNNICYGAIKNSTYDPQQGDSIRIHKSDDTRRESHKVKTVSTDERGTIWIDIPPNFSQGDSVYLIQMKTYGKRYEHFLPRDLTPFRKQPGAQPLPQPPRFEDAEKESPFLPEGLYVQVSSIKDLYALQIKRPVKAILEYNTEIKNTLLNSDAPLPFSKKEIIISLEPFFPESLENELFVNINKLIEMGYYHWIVNNPGHISFFKQKNVTVIAGPYLYVFNRWALNWLNDKKIYQFISPIENSRQNLEKTVDPKIRKNAFVTVFAYPALFRMRFKLPAYYDFVNFSDKQEGEFRTLVTPEGSFVLPENPFSIVDKLAFLKNSGFKRFIIDFSKVEVNKQSYRRLIQNMEKGIPLPETTRFNWKDGFYSPEHSPAAAKEGKTGDSGKKPAINRNRGKSSKTTGKRKK</sequence>
<reference evidence="2" key="2">
    <citation type="journal article" date="2021" name="PeerJ">
        <title>Extensive microbial diversity within the chicken gut microbiome revealed by metagenomics and culture.</title>
        <authorList>
            <person name="Gilroy R."/>
            <person name="Ravi A."/>
            <person name="Getino M."/>
            <person name="Pursley I."/>
            <person name="Horton D.L."/>
            <person name="Alikhan N.F."/>
            <person name="Baker D."/>
            <person name="Gharbi K."/>
            <person name="Hall N."/>
            <person name="Watson M."/>
            <person name="Adriaenssens E.M."/>
            <person name="Foster-Nyarko E."/>
            <person name="Jarju S."/>
            <person name="Secka A."/>
            <person name="Antonio M."/>
            <person name="Oren A."/>
            <person name="Chaudhuri R.R."/>
            <person name="La Ragione R."/>
            <person name="Hildebrand F."/>
            <person name="Pallen M.J."/>
        </authorList>
    </citation>
    <scope>NUCLEOTIDE SEQUENCE</scope>
    <source>
        <strain evidence="2">10532</strain>
    </source>
</reference>
<protein>
    <submittedName>
        <fullName evidence="2">U32 family peptidase</fullName>
    </submittedName>
</protein>
<dbReference type="Proteomes" id="UP000823638">
    <property type="component" value="Unassembled WGS sequence"/>
</dbReference>
<dbReference type="EMBL" id="JADIMM010000080">
    <property type="protein sequence ID" value="MBO8457897.1"/>
    <property type="molecule type" value="Genomic_DNA"/>
</dbReference>
<comment type="caution">
    <text evidence="2">The sequence shown here is derived from an EMBL/GenBank/DDBJ whole genome shotgun (WGS) entry which is preliminary data.</text>
</comment>
<accession>A0A9D9HPM5</accession>
<dbReference type="Pfam" id="PF01136">
    <property type="entry name" value="Peptidase_U32"/>
    <property type="match status" value="1"/>
</dbReference>
<dbReference type="InterPro" id="IPR001539">
    <property type="entry name" value="Peptidase_U32"/>
</dbReference>